<dbReference type="RefSeq" id="WP_138660385.1">
    <property type="nucleotide sequence ID" value="NZ_VANS01000001.1"/>
</dbReference>
<evidence type="ECO:0000313" key="10">
    <source>
        <dbReference type="Proteomes" id="UP000309550"/>
    </source>
</evidence>
<comment type="cofactor">
    <cofactor evidence="4 8">
        <name>Zn(2+)</name>
        <dbReference type="ChEBI" id="CHEBI:29105"/>
    </cofactor>
    <text evidence="4 8">Binds 1 zinc ion per subunit.</text>
</comment>
<evidence type="ECO:0000256" key="8">
    <source>
        <dbReference type="PIRSR" id="PIRSR000099-4"/>
    </source>
</evidence>
<dbReference type="GO" id="GO:0051287">
    <property type="term" value="F:NAD binding"/>
    <property type="evidence" value="ECO:0007669"/>
    <property type="project" value="InterPro"/>
</dbReference>
<feature type="binding site" evidence="4 8">
    <location>
        <position position="249"/>
    </location>
    <ligand>
        <name>Zn(2+)</name>
        <dbReference type="ChEBI" id="CHEBI:29105"/>
    </ligand>
</feature>
<comment type="caution">
    <text evidence="9">The sequence shown here is derived from an EMBL/GenBank/DDBJ whole genome shotgun (WGS) entry which is preliminary data.</text>
</comment>
<feature type="binding site" evidence="4 6">
    <location>
        <position position="204"/>
    </location>
    <ligand>
        <name>NAD(+)</name>
        <dbReference type="ChEBI" id="CHEBI:57540"/>
    </ligand>
</feature>
<dbReference type="InterPro" id="IPR016161">
    <property type="entry name" value="Ald_DH/histidinol_DH"/>
</dbReference>
<feature type="binding site" evidence="7">
    <location>
        <position position="249"/>
    </location>
    <ligand>
        <name>substrate</name>
    </ligand>
</feature>
<dbReference type="AlphaFoldDB" id="A0A5S3PIT6"/>
<feature type="binding site" evidence="4 6">
    <location>
        <position position="119"/>
    </location>
    <ligand>
        <name>NAD(+)</name>
        <dbReference type="ChEBI" id="CHEBI:57540"/>
    </ligand>
</feature>
<dbReference type="PRINTS" id="PR00083">
    <property type="entry name" value="HOLDHDRGNASE"/>
</dbReference>
<feature type="binding site" evidence="7">
    <location>
        <position position="407"/>
    </location>
    <ligand>
        <name>substrate</name>
    </ligand>
</feature>
<feature type="binding site" evidence="7">
    <location>
        <position position="227"/>
    </location>
    <ligand>
        <name>substrate</name>
    </ligand>
</feature>
<reference evidence="9 10" key="1">
    <citation type="submission" date="2019-05" db="EMBL/GenBank/DDBJ databases">
        <title>Sulfitobacter sabulilitoris sp. nov., isolated from a marine sand.</title>
        <authorList>
            <person name="Yoon J.-H."/>
        </authorList>
    </citation>
    <scope>NUCLEOTIDE SEQUENCE [LARGE SCALE GENOMIC DNA]</scope>
    <source>
        <strain evidence="9 10">HSMS-29</strain>
    </source>
</reference>
<dbReference type="SUPFAM" id="SSF53720">
    <property type="entry name" value="ALDH-like"/>
    <property type="match status" value="1"/>
</dbReference>
<dbReference type="FunFam" id="3.40.50.1980:FF:000001">
    <property type="entry name" value="Histidinol dehydrogenase"/>
    <property type="match status" value="1"/>
</dbReference>
<keyword evidence="10" id="KW-1185">Reference proteome</keyword>
<dbReference type="Pfam" id="PF00815">
    <property type="entry name" value="Histidinol_dh"/>
    <property type="match status" value="1"/>
</dbReference>
<comment type="function">
    <text evidence="4">Catalyzes the NAD-dependent oxidation of (R)-2,3-dihydroxypropane-1-sulfonate to (R)-3-sulfolactate.</text>
</comment>
<name>A0A5S3PIT6_9RHOB</name>
<evidence type="ECO:0000256" key="7">
    <source>
        <dbReference type="PIRSR" id="PIRSR000099-3"/>
    </source>
</evidence>
<dbReference type="GO" id="GO:0005829">
    <property type="term" value="C:cytosol"/>
    <property type="evidence" value="ECO:0007669"/>
    <property type="project" value="TreeGrafter"/>
</dbReference>
<dbReference type="GO" id="GO:0008270">
    <property type="term" value="F:zinc ion binding"/>
    <property type="evidence" value="ECO:0007669"/>
    <property type="project" value="UniProtKB-UniRule"/>
</dbReference>
<sequence>MTREYLKKATLTSRSDASEVKEIVRNILDDIEAGGDDKAMEYAAKFDQYDGPVLLSQADIDAAIAQVSDKLKADIQFSHKNVKKFAEAQKASLKDFEVEVIPGMTAGQKSVPVHAAGCYVPGGRYSHIASAIMTVTTAKVAGCKHIVACSPPRPGQGVPPAIIYAAHICGADKIMAMGGVQGVAAMTFGLFGLPKANILVGPGNQFVAEAKRMLFGRVGIDMIAGPTDSLILADATADPMVAAVDLVGQAEHGYNSPVWLVTDSREVAEEVMRLVPELIEDLPEVNRDNARAAWRDYAEVILCADREEMAATSDDYAPEHLTVQAQDLDWWLDRLSCYGSLFLGEETTVAFGDKASGTNHVLPTSGAASYTGGLSVHKYMKIVTWQRSTRDAAKHVAQATARIARLEGMEGHARTADIRLSKFFPDEEFDLTAED</sequence>
<dbReference type="HAMAP" id="MF_02228">
    <property type="entry name" value="Sulfopropanediol_dehydrog"/>
    <property type="match status" value="1"/>
</dbReference>
<dbReference type="InterPro" id="IPR001692">
    <property type="entry name" value="Histidinol_DH_CS"/>
</dbReference>
<protein>
    <recommendedName>
        <fullName evidence="4">Sulfopropanediol 3-dehydrogenase</fullName>
        <ecNumber evidence="4">1.1.1.308</ecNumber>
    </recommendedName>
    <alternativeName>
        <fullName evidence="4">2,3-dihydroxypropane-1-sulfonate 3-dehydrogenase (sulfolactate forming)</fullName>
        <shortName evidence="4">DHPS 3-dehydrogenase (sulfolactate forming)</shortName>
    </alternativeName>
</protein>
<feature type="binding site" evidence="4 8">
    <location>
        <position position="252"/>
    </location>
    <ligand>
        <name>Zn(2+)</name>
        <dbReference type="ChEBI" id="CHEBI:29105"/>
    </ligand>
</feature>
<dbReference type="Proteomes" id="UP000309550">
    <property type="component" value="Unassembled WGS sequence"/>
</dbReference>
<feature type="binding site" evidence="4 8">
    <location>
        <position position="353"/>
    </location>
    <ligand>
        <name>Zn(2+)</name>
        <dbReference type="ChEBI" id="CHEBI:29105"/>
    </ligand>
</feature>
<dbReference type="Gene3D" id="3.40.50.1980">
    <property type="entry name" value="Nitrogenase molybdenum iron protein domain"/>
    <property type="match status" value="2"/>
</dbReference>
<dbReference type="Gene3D" id="1.20.5.1300">
    <property type="match status" value="1"/>
</dbReference>
<keyword evidence="2 4" id="KW-0862">Zinc</keyword>
<evidence type="ECO:0000256" key="4">
    <source>
        <dbReference type="HAMAP-Rule" id="MF_02228"/>
    </source>
</evidence>
<accession>A0A5S3PIT6</accession>
<dbReference type="PANTHER" id="PTHR21256">
    <property type="entry name" value="HISTIDINOL DEHYDROGENASE HDH"/>
    <property type="match status" value="1"/>
</dbReference>
<feature type="active site" description="Proton acceptor" evidence="4 5">
    <location>
        <position position="320"/>
    </location>
</feature>
<dbReference type="CDD" id="cd06572">
    <property type="entry name" value="Histidinol_dh"/>
    <property type="match status" value="1"/>
</dbReference>
<keyword evidence="1 4" id="KW-0479">Metal-binding</keyword>
<organism evidence="9 10">
    <name type="scientific">Sulfitobacter sabulilitoris</name>
    <dbReference type="NCBI Taxonomy" id="2562655"/>
    <lineage>
        <taxon>Bacteria</taxon>
        <taxon>Pseudomonadati</taxon>
        <taxon>Pseudomonadota</taxon>
        <taxon>Alphaproteobacteria</taxon>
        <taxon>Rhodobacterales</taxon>
        <taxon>Roseobacteraceae</taxon>
        <taxon>Sulfitobacter</taxon>
    </lineage>
</organism>
<dbReference type="PROSITE" id="PS00611">
    <property type="entry name" value="HISOL_DEHYDROGENASE"/>
    <property type="match status" value="1"/>
</dbReference>
<keyword evidence="4 6" id="KW-0520">NAD</keyword>
<feature type="binding site" evidence="7">
    <location>
        <position position="320"/>
    </location>
    <ligand>
        <name>substrate</name>
    </ligand>
</feature>
<dbReference type="EC" id="1.1.1.308" evidence="4"/>
<dbReference type="OrthoDB" id="9805269at2"/>
<dbReference type="EMBL" id="VANS01000001">
    <property type="protein sequence ID" value="TMM54211.1"/>
    <property type="molecule type" value="Genomic_DNA"/>
</dbReference>
<feature type="binding site" evidence="4 6">
    <location>
        <position position="181"/>
    </location>
    <ligand>
        <name>NAD(+)</name>
        <dbReference type="ChEBI" id="CHEBI:57540"/>
    </ligand>
</feature>
<comment type="catalytic activity">
    <reaction evidence="4">
        <text>(2R)-3-sulfopropanediol + 2 NAD(+) + H2O = (2R)-3-sulfolactate + 2 NADH + 3 H(+)</text>
        <dbReference type="Rhea" id="RHEA:28074"/>
        <dbReference type="ChEBI" id="CHEBI:15377"/>
        <dbReference type="ChEBI" id="CHEBI:15378"/>
        <dbReference type="ChEBI" id="CHEBI:57540"/>
        <dbReference type="ChEBI" id="CHEBI:57945"/>
        <dbReference type="ChEBI" id="CHEBI:58738"/>
        <dbReference type="ChEBI" id="CHEBI:60997"/>
        <dbReference type="EC" id="1.1.1.308"/>
    </reaction>
</comment>
<feature type="binding site" evidence="7">
    <location>
        <position position="412"/>
    </location>
    <ligand>
        <name>substrate</name>
    </ligand>
</feature>
<dbReference type="InterPro" id="IPR043678">
    <property type="entry name" value="Sulfopropanediol_dehydrog_HpsN"/>
</dbReference>
<evidence type="ECO:0000256" key="6">
    <source>
        <dbReference type="PIRSR" id="PIRSR000099-2"/>
    </source>
</evidence>
<gene>
    <name evidence="9" type="primary">hisD</name>
    <name evidence="4" type="synonym">hpsN</name>
    <name evidence="9" type="ORF">FDT80_01020</name>
</gene>
<proteinExistence type="inferred from homology"/>
<comment type="similarity">
    <text evidence="4">Belongs to the histidinol dehydrogenase family. HpsN subfamily.</text>
</comment>
<evidence type="ECO:0000313" key="9">
    <source>
        <dbReference type="EMBL" id="TMM54211.1"/>
    </source>
</evidence>
<keyword evidence="3 4" id="KW-0560">Oxidoreductase</keyword>
<dbReference type="GO" id="GO:0004399">
    <property type="term" value="F:histidinol dehydrogenase activity"/>
    <property type="evidence" value="ECO:0007669"/>
    <property type="project" value="InterPro"/>
</dbReference>
<dbReference type="InterPro" id="IPR012131">
    <property type="entry name" value="Hstdl_DH"/>
</dbReference>
<feature type="active site" description="Proton acceptor" evidence="4 5">
    <location>
        <position position="319"/>
    </location>
</feature>
<dbReference type="GO" id="GO:0000105">
    <property type="term" value="P:L-histidine biosynthetic process"/>
    <property type="evidence" value="ECO:0007669"/>
    <property type="project" value="InterPro"/>
</dbReference>
<evidence type="ECO:0000256" key="2">
    <source>
        <dbReference type="ARBA" id="ARBA00022833"/>
    </source>
</evidence>
<dbReference type="PANTHER" id="PTHR21256:SF14">
    <property type="entry name" value="HISTIDINOL DEHYDROGENASE"/>
    <property type="match status" value="1"/>
</dbReference>
<evidence type="ECO:0000256" key="3">
    <source>
        <dbReference type="ARBA" id="ARBA00023002"/>
    </source>
</evidence>
<dbReference type="NCBIfam" id="TIGR00069">
    <property type="entry name" value="hisD"/>
    <property type="match status" value="1"/>
</dbReference>
<dbReference type="InterPro" id="IPR022695">
    <property type="entry name" value="Histidinol_DH_monofunct"/>
</dbReference>
<feature type="binding site" evidence="4 8">
    <location>
        <position position="412"/>
    </location>
    <ligand>
        <name>Zn(2+)</name>
        <dbReference type="ChEBI" id="CHEBI:29105"/>
    </ligand>
</feature>
<evidence type="ECO:0000256" key="1">
    <source>
        <dbReference type="ARBA" id="ARBA00022723"/>
    </source>
</evidence>
<evidence type="ECO:0000256" key="5">
    <source>
        <dbReference type="PIRSR" id="PIRSR000099-1"/>
    </source>
</evidence>
<feature type="binding site" evidence="7">
    <location>
        <position position="353"/>
    </location>
    <ligand>
        <name>substrate</name>
    </ligand>
</feature>
<feature type="binding site" evidence="7">
    <location>
        <position position="252"/>
    </location>
    <ligand>
        <name>substrate</name>
    </ligand>
</feature>
<dbReference type="PIRSF" id="PIRSF000099">
    <property type="entry name" value="Histidinol_dh"/>
    <property type="match status" value="1"/>
</dbReference>